<evidence type="ECO:0000256" key="4">
    <source>
        <dbReference type="ARBA" id="ARBA00022777"/>
    </source>
</evidence>
<dbReference type="Pfam" id="PF01513">
    <property type="entry name" value="NAD_kinase"/>
    <property type="match status" value="1"/>
</dbReference>
<dbReference type="GO" id="GO:0046872">
    <property type="term" value="F:metal ion binding"/>
    <property type="evidence" value="ECO:0007669"/>
    <property type="project" value="UniProtKB-UniRule"/>
</dbReference>
<dbReference type="GO" id="GO:0051287">
    <property type="term" value="F:NAD binding"/>
    <property type="evidence" value="ECO:0007669"/>
    <property type="project" value="UniProtKB-ARBA"/>
</dbReference>
<gene>
    <name evidence="9" type="primary">nadK</name>
    <name evidence="11" type="ORF">GTW58_10365</name>
</gene>
<feature type="binding site" evidence="9">
    <location>
        <position position="93"/>
    </location>
    <ligand>
        <name>NAD(+)</name>
        <dbReference type="ChEBI" id="CHEBI:57540"/>
    </ligand>
</feature>
<comment type="caution">
    <text evidence="11">The sequence shown here is derived from an EMBL/GenBank/DDBJ whole genome shotgun (WGS) entry which is preliminary data.</text>
</comment>
<evidence type="ECO:0000256" key="1">
    <source>
        <dbReference type="ARBA" id="ARBA00022490"/>
    </source>
</evidence>
<feature type="binding site" evidence="9">
    <location>
        <position position="173"/>
    </location>
    <ligand>
        <name>NAD(+)</name>
        <dbReference type="ChEBI" id="CHEBI:57540"/>
    </ligand>
</feature>
<dbReference type="InterPro" id="IPR016064">
    <property type="entry name" value="NAD/diacylglycerol_kinase_sf"/>
</dbReference>
<dbReference type="InterPro" id="IPR002504">
    <property type="entry name" value="NADK"/>
</dbReference>
<keyword evidence="1 9" id="KW-0963">Cytoplasm</keyword>
<feature type="binding site" evidence="9">
    <location>
        <begin position="203"/>
        <end position="208"/>
    </location>
    <ligand>
        <name>NAD(+)</name>
        <dbReference type="ChEBI" id="CHEBI:57540"/>
    </ligand>
</feature>
<organism evidence="11 12">
    <name type="scientific">Kocuria subflava</name>
    <dbReference type="NCBI Taxonomy" id="1736139"/>
    <lineage>
        <taxon>Bacteria</taxon>
        <taxon>Bacillati</taxon>
        <taxon>Actinomycetota</taxon>
        <taxon>Actinomycetes</taxon>
        <taxon>Micrococcales</taxon>
        <taxon>Micrococcaceae</taxon>
        <taxon>Kocuria</taxon>
    </lineage>
</organism>
<keyword evidence="6 9" id="KW-0521">NADP</keyword>
<evidence type="ECO:0000256" key="10">
    <source>
        <dbReference type="SAM" id="MobiDB-lite"/>
    </source>
</evidence>
<feature type="binding site" evidence="9">
    <location>
        <begin position="88"/>
        <end position="89"/>
    </location>
    <ligand>
        <name>NAD(+)</name>
        <dbReference type="ChEBI" id="CHEBI:57540"/>
    </ligand>
</feature>
<feature type="active site" description="Proton acceptor" evidence="9">
    <location>
        <position position="88"/>
    </location>
</feature>
<dbReference type="NCBIfam" id="NF002892">
    <property type="entry name" value="PRK03372.1"/>
    <property type="match status" value="1"/>
</dbReference>
<dbReference type="HAMAP" id="MF_00361">
    <property type="entry name" value="NAD_kinase"/>
    <property type="match status" value="1"/>
</dbReference>
<keyword evidence="4 9" id="KW-0418">Kinase</keyword>
<name>A0A846U9W1_9MICC</name>
<dbReference type="SUPFAM" id="SSF111331">
    <property type="entry name" value="NAD kinase/diacylglycerol kinase-like"/>
    <property type="match status" value="1"/>
</dbReference>
<dbReference type="RefSeq" id="WP_081993722.1">
    <property type="nucleotide sequence ID" value="NZ_JAAVUN010000021.1"/>
</dbReference>
<comment type="caution">
    <text evidence="9">Lacks conserved residue(s) required for the propagation of feature annotation.</text>
</comment>
<dbReference type="PANTHER" id="PTHR20275">
    <property type="entry name" value="NAD KINASE"/>
    <property type="match status" value="1"/>
</dbReference>
<dbReference type="AlphaFoldDB" id="A0A846U9W1"/>
<keyword evidence="7 9" id="KW-0520">NAD</keyword>
<dbReference type="GO" id="GO:0006741">
    <property type="term" value="P:NADP+ biosynthetic process"/>
    <property type="evidence" value="ECO:0007669"/>
    <property type="project" value="UniProtKB-UniRule"/>
</dbReference>
<feature type="binding site" evidence="9">
    <location>
        <position position="192"/>
    </location>
    <ligand>
        <name>NAD(+)</name>
        <dbReference type="ChEBI" id="CHEBI:57540"/>
    </ligand>
</feature>
<dbReference type="EMBL" id="JAAVUN010000021">
    <property type="protein sequence ID" value="NKE10326.1"/>
    <property type="molecule type" value="Genomic_DNA"/>
</dbReference>
<dbReference type="InterPro" id="IPR017438">
    <property type="entry name" value="ATP-NAD_kinase_N"/>
</dbReference>
<evidence type="ECO:0000256" key="8">
    <source>
        <dbReference type="ARBA" id="ARBA00047925"/>
    </source>
</evidence>
<dbReference type="GO" id="GO:0019674">
    <property type="term" value="P:NAD+ metabolic process"/>
    <property type="evidence" value="ECO:0007669"/>
    <property type="project" value="InterPro"/>
</dbReference>
<evidence type="ECO:0000256" key="6">
    <source>
        <dbReference type="ARBA" id="ARBA00022857"/>
    </source>
</evidence>
<dbReference type="Pfam" id="PF20143">
    <property type="entry name" value="NAD_kinase_C"/>
    <property type="match status" value="1"/>
</dbReference>
<sequence>MTDDTSGEHAATIRRVLVLAHMGRAEARLAAEQTVQQLHEAGLRPVLTEEDRRALADATNGQSMPPVDLLPADCELKDLELVMVLGGDGSILRAAELIRDVDVPLLGVNLGHVGFLAESERAGLGETVEAVVGGRYTVEDRMALDVAVWQEGKKVLHTWALNEASIEKGDREKMLEVVTEIDRRPISSFGCDGVILATPTGSTAYAFSAGGPVVWPEVEALLMVPLSAHALFSRPMVVAPTSMMAVEVLTRTDARGVLWCDGRRTVDLPPGSRIEVTRSPRPVSLARMHLTPFSERLVRKFELPTVGWRGPRGQVVDSGPPTTALPIVQPTYNQPTVEGQRIPVGREITPDLYDDADRQGGPATGGHSADDSAWDNSPATSSRPSSSAAGGGDGL</sequence>
<evidence type="ECO:0000256" key="2">
    <source>
        <dbReference type="ARBA" id="ARBA00022679"/>
    </source>
</evidence>
<keyword evidence="5 9" id="KW-0067">ATP-binding</keyword>
<dbReference type="GO" id="GO:0003951">
    <property type="term" value="F:NAD+ kinase activity"/>
    <property type="evidence" value="ECO:0007669"/>
    <property type="project" value="UniProtKB-UniRule"/>
</dbReference>
<feature type="region of interest" description="Disordered" evidence="10">
    <location>
        <begin position="351"/>
        <end position="395"/>
    </location>
</feature>
<dbReference type="GO" id="GO:0005524">
    <property type="term" value="F:ATP binding"/>
    <property type="evidence" value="ECO:0007669"/>
    <property type="project" value="UniProtKB-KW"/>
</dbReference>
<evidence type="ECO:0000256" key="9">
    <source>
        <dbReference type="HAMAP-Rule" id="MF_00361"/>
    </source>
</evidence>
<dbReference type="PANTHER" id="PTHR20275:SF0">
    <property type="entry name" value="NAD KINASE"/>
    <property type="match status" value="1"/>
</dbReference>
<evidence type="ECO:0000256" key="5">
    <source>
        <dbReference type="ARBA" id="ARBA00022840"/>
    </source>
</evidence>
<keyword evidence="12" id="KW-1185">Reference proteome</keyword>
<feature type="compositionally biased region" description="Low complexity" evidence="10">
    <location>
        <begin position="377"/>
        <end position="388"/>
    </location>
</feature>
<comment type="similarity">
    <text evidence="9">Belongs to the NAD kinase family.</text>
</comment>
<dbReference type="GO" id="GO:0005737">
    <property type="term" value="C:cytoplasm"/>
    <property type="evidence" value="ECO:0007669"/>
    <property type="project" value="UniProtKB-SubCell"/>
</dbReference>
<reference evidence="11 12" key="1">
    <citation type="submission" date="2020-02" db="EMBL/GenBank/DDBJ databases">
        <authorList>
            <person name="Sun Q."/>
        </authorList>
    </citation>
    <scope>NUCLEOTIDE SEQUENCE [LARGE SCALE GENOMIC DNA]</scope>
    <source>
        <strain evidence="11 12">YIM 13062</strain>
    </source>
</reference>
<evidence type="ECO:0000313" key="11">
    <source>
        <dbReference type="EMBL" id="NKE10326.1"/>
    </source>
</evidence>
<feature type="binding site" evidence="9">
    <location>
        <begin position="162"/>
        <end position="163"/>
    </location>
    <ligand>
        <name>NAD(+)</name>
        <dbReference type="ChEBI" id="CHEBI:57540"/>
    </ligand>
</feature>
<evidence type="ECO:0000313" key="12">
    <source>
        <dbReference type="Proteomes" id="UP000521379"/>
    </source>
</evidence>
<protein>
    <recommendedName>
        <fullName evidence="9">NAD kinase</fullName>
        <ecNumber evidence="9">2.7.1.23</ecNumber>
    </recommendedName>
    <alternativeName>
        <fullName evidence="9">ATP-dependent NAD kinase</fullName>
    </alternativeName>
</protein>
<comment type="catalytic activity">
    <reaction evidence="8 9">
        <text>NAD(+) + ATP = ADP + NADP(+) + H(+)</text>
        <dbReference type="Rhea" id="RHEA:18629"/>
        <dbReference type="ChEBI" id="CHEBI:15378"/>
        <dbReference type="ChEBI" id="CHEBI:30616"/>
        <dbReference type="ChEBI" id="CHEBI:57540"/>
        <dbReference type="ChEBI" id="CHEBI:58349"/>
        <dbReference type="ChEBI" id="CHEBI:456216"/>
        <dbReference type="EC" id="2.7.1.23"/>
    </reaction>
</comment>
<proteinExistence type="inferred from homology"/>
<dbReference type="InterPro" id="IPR017437">
    <property type="entry name" value="ATP-NAD_kinase_PpnK-typ_C"/>
</dbReference>
<dbReference type="Gene3D" id="2.60.200.30">
    <property type="entry name" value="Probable inorganic polyphosphate/atp-NAD kinase, domain 2"/>
    <property type="match status" value="1"/>
</dbReference>
<comment type="function">
    <text evidence="9">Involved in the regulation of the intracellular balance of NAD and NADP, and is a key enzyme in the biosynthesis of NADP. Catalyzes specifically the phosphorylation on 2'-hydroxyl of the adenosine moiety of NAD to yield NADP.</text>
</comment>
<comment type="subcellular location">
    <subcellularLocation>
        <location evidence="9">Cytoplasm</location>
    </subcellularLocation>
</comment>
<evidence type="ECO:0000256" key="3">
    <source>
        <dbReference type="ARBA" id="ARBA00022741"/>
    </source>
</evidence>
<keyword evidence="2 9" id="KW-0808">Transferase</keyword>
<dbReference type="FunFam" id="2.60.200.30:FF:000007">
    <property type="entry name" value="NAD kinase"/>
    <property type="match status" value="1"/>
</dbReference>
<dbReference type="Gene3D" id="3.40.50.10330">
    <property type="entry name" value="Probable inorganic polyphosphate/atp-NAD kinase, domain 1"/>
    <property type="match status" value="1"/>
</dbReference>
<accession>A0A846U9W1</accession>
<dbReference type="Proteomes" id="UP000521379">
    <property type="component" value="Unassembled WGS sequence"/>
</dbReference>
<dbReference type="EC" id="2.7.1.23" evidence="9"/>
<comment type="cofactor">
    <cofactor evidence="9">
        <name>a divalent metal cation</name>
        <dbReference type="ChEBI" id="CHEBI:60240"/>
    </cofactor>
</comment>
<keyword evidence="3 9" id="KW-0547">Nucleotide-binding</keyword>
<evidence type="ECO:0000256" key="7">
    <source>
        <dbReference type="ARBA" id="ARBA00023027"/>
    </source>
</evidence>